<dbReference type="GO" id="GO:0015820">
    <property type="term" value="P:L-leucine transport"/>
    <property type="evidence" value="ECO:0007669"/>
    <property type="project" value="TreeGrafter"/>
</dbReference>
<evidence type="ECO:0000256" key="6">
    <source>
        <dbReference type="ARBA" id="ARBA00022970"/>
    </source>
</evidence>
<dbReference type="NCBIfam" id="TIGR00796">
    <property type="entry name" value="livcs"/>
    <property type="match status" value="1"/>
</dbReference>
<dbReference type="RefSeq" id="WP_154487557.1">
    <property type="nucleotide sequence ID" value="NZ_VULN01000002.1"/>
</dbReference>
<reference evidence="10 11" key="1">
    <citation type="submission" date="2019-08" db="EMBL/GenBank/DDBJ databases">
        <title>In-depth cultivation of the pig gut microbiome towards novel bacterial diversity and tailored functional studies.</title>
        <authorList>
            <person name="Wylensek D."/>
            <person name="Hitch T.C.A."/>
            <person name="Clavel T."/>
        </authorList>
    </citation>
    <scope>NUCLEOTIDE SEQUENCE [LARGE SCALE GENOMIC DNA]</scope>
    <source>
        <strain evidence="10 11">WCA-389-WT-5B</strain>
    </source>
</reference>
<accession>A0A6N7VI48</accession>
<keyword evidence="4" id="KW-1003">Cell membrane</keyword>
<dbReference type="PANTHER" id="PTHR30588">
    <property type="entry name" value="BRANCHED-CHAIN AMINO ACID TRANSPORT SYSTEM 2 CARRIER PROTEIN"/>
    <property type="match status" value="1"/>
</dbReference>
<dbReference type="Proteomes" id="UP000441455">
    <property type="component" value="Unassembled WGS sequence"/>
</dbReference>
<dbReference type="AlphaFoldDB" id="A0A6N7VI48"/>
<feature type="transmembrane region" description="Helical" evidence="9">
    <location>
        <begin position="82"/>
        <end position="102"/>
    </location>
</feature>
<evidence type="ECO:0000256" key="5">
    <source>
        <dbReference type="ARBA" id="ARBA00022692"/>
    </source>
</evidence>
<comment type="caution">
    <text evidence="10">The sequence shown here is derived from an EMBL/GenBank/DDBJ whole genome shotgun (WGS) entry which is preliminary data.</text>
</comment>
<evidence type="ECO:0000256" key="1">
    <source>
        <dbReference type="ARBA" id="ARBA00004651"/>
    </source>
</evidence>
<dbReference type="OrthoDB" id="9783920at2"/>
<evidence type="ECO:0000256" key="3">
    <source>
        <dbReference type="ARBA" id="ARBA00022448"/>
    </source>
</evidence>
<evidence type="ECO:0000313" key="11">
    <source>
        <dbReference type="Proteomes" id="UP000441455"/>
    </source>
</evidence>
<feature type="transmembrane region" description="Helical" evidence="9">
    <location>
        <begin position="153"/>
        <end position="172"/>
    </location>
</feature>
<proteinExistence type="inferred from homology"/>
<gene>
    <name evidence="10" type="primary">brnQ</name>
    <name evidence="10" type="ORF">FX155_01595</name>
</gene>
<sequence length="448" mass="47071">MNNHKLTSAEYLFVGSMLFGMLFGAGNLIFPVHMGQLAGAHFWSANIGFIATGVLMPFLALIAFGLSGSGSLEELAGNVHPVFARVFTVLLYLTIGPAFALPRTATVSYQIGIVPFVGENQTLILAGFTFLFMGVALLFSLKPSKLVVYIGKFLNPVFLAFLAILVAVALVHPMGSIAGSLPQGDYVDHAFLTGFKEGYNTMDVLAMLAFSVVVIDTLKNLGVRDVATISVDLLKVGGIVVFLMSLIYTLITWLGTSSLGQLAVSANGGIALAQIAHGYFGPVGGMLLAAIVTFACLKTAIGLITACANTFQELFPGTLGYKAYCVVFAGISFLIGNVGLTQIIVLAVPILMFLYPMAITLILSSFASALLGKDRRLYRWPMVLAGVAAFGDALSVLPKGLQGTAPVQALLGCYHQLPLFSLGMSWLLPTLAALAAAAAAVKLSGGKQ</sequence>
<evidence type="ECO:0000256" key="2">
    <source>
        <dbReference type="ARBA" id="ARBA00008540"/>
    </source>
</evidence>
<evidence type="ECO:0000256" key="7">
    <source>
        <dbReference type="ARBA" id="ARBA00022989"/>
    </source>
</evidence>
<name>A0A6N7VI48_ACIFE</name>
<keyword evidence="6 9" id="KW-0029">Amino-acid transport</keyword>
<dbReference type="PANTHER" id="PTHR30588:SF0">
    <property type="entry name" value="BRANCHED-CHAIN AMINO ACID PERMEASE BRNQ"/>
    <property type="match status" value="1"/>
</dbReference>
<comment type="function">
    <text evidence="9">Component of the transport system for branched-chain amino acids.</text>
</comment>
<dbReference type="GO" id="GO:0015190">
    <property type="term" value="F:L-leucine transmembrane transporter activity"/>
    <property type="evidence" value="ECO:0007669"/>
    <property type="project" value="TreeGrafter"/>
</dbReference>
<feature type="transmembrane region" description="Helical" evidence="9">
    <location>
        <begin position="42"/>
        <end position="70"/>
    </location>
</feature>
<keyword evidence="8 9" id="KW-0472">Membrane</keyword>
<dbReference type="GO" id="GO:0005886">
    <property type="term" value="C:plasma membrane"/>
    <property type="evidence" value="ECO:0007669"/>
    <property type="project" value="UniProtKB-SubCell"/>
</dbReference>
<feature type="transmembrane region" description="Helical" evidence="9">
    <location>
        <begin position="122"/>
        <end position="141"/>
    </location>
</feature>
<feature type="transmembrane region" description="Helical" evidence="9">
    <location>
        <begin position="12"/>
        <end position="30"/>
    </location>
</feature>
<keyword evidence="3 9" id="KW-0813">Transport</keyword>
<evidence type="ECO:0000256" key="8">
    <source>
        <dbReference type="ARBA" id="ARBA00023136"/>
    </source>
</evidence>
<comment type="similarity">
    <text evidence="2 9">Belongs to the branched chain amino acid transporter family.</text>
</comment>
<dbReference type="GO" id="GO:0005304">
    <property type="term" value="F:L-valine transmembrane transporter activity"/>
    <property type="evidence" value="ECO:0007669"/>
    <property type="project" value="TreeGrafter"/>
</dbReference>
<protein>
    <recommendedName>
        <fullName evidence="9">Branched-chain amino acid transport system carrier protein</fullName>
    </recommendedName>
</protein>
<organism evidence="10 11">
    <name type="scientific">Acidaminococcus fermentans</name>
    <dbReference type="NCBI Taxonomy" id="905"/>
    <lineage>
        <taxon>Bacteria</taxon>
        <taxon>Bacillati</taxon>
        <taxon>Bacillota</taxon>
        <taxon>Negativicutes</taxon>
        <taxon>Acidaminococcales</taxon>
        <taxon>Acidaminococcaceae</taxon>
        <taxon>Acidaminococcus</taxon>
    </lineage>
</organism>
<dbReference type="EMBL" id="VULN01000002">
    <property type="protein sequence ID" value="MSS81317.1"/>
    <property type="molecule type" value="Genomic_DNA"/>
</dbReference>
<comment type="subcellular location">
    <subcellularLocation>
        <location evidence="1 9">Cell membrane</location>
        <topology evidence="1 9">Multi-pass membrane protein</topology>
    </subcellularLocation>
</comment>
<comment type="caution">
    <text evidence="9">Lacks conserved residue(s) required for the propagation of feature annotation.</text>
</comment>
<evidence type="ECO:0000313" key="10">
    <source>
        <dbReference type="EMBL" id="MSS81317.1"/>
    </source>
</evidence>
<evidence type="ECO:0000256" key="4">
    <source>
        <dbReference type="ARBA" id="ARBA00022475"/>
    </source>
</evidence>
<feature type="transmembrane region" description="Helical" evidence="9">
    <location>
        <begin position="323"/>
        <end position="347"/>
    </location>
</feature>
<dbReference type="GO" id="GO:0015188">
    <property type="term" value="F:L-isoleucine transmembrane transporter activity"/>
    <property type="evidence" value="ECO:0007669"/>
    <property type="project" value="TreeGrafter"/>
</dbReference>
<feature type="transmembrane region" description="Helical" evidence="9">
    <location>
        <begin position="204"/>
        <end position="221"/>
    </location>
</feature>
<keyword evidence="7 9" id="KW-1133">Transmembrane helix</keyword>
<feature type="transmembrane region" description="Helical" evidence="9">
    <location>
        <begin position="353"/>
        <end position="371"/>
    </location>
</feature>
<dbReference type="GO" id="GO:0015818">
    <property type="term" value="P:isoleucine transport"/>
    <property type="evidence" value="ECO:0007669"/>
    <property type="project" value="TreeGrafter"/>
</dbReference>
<dbReference type="Pfam" id="PF05525">
    <property type="entry name" value="Branch_AA_trans"/>
    <property type="match status" value="1"/>
</dbReference>
<evidence type="ECO:0000256" key="9">
    <source>
        <dbReference type="RuleBase" id="RU362122"/>
    </source>
</evidence>
<feature type="transmembrane region" description="Helical" evidence="9">
    <location>
        <begin position="233"/>
        <end position="254"/>
    </location>
</feature>
<dbReference type="InterPro" id="IPR004685">
    <property type="entry name" value="Brnchd-chn_aa_trnsp_Livcs"/>
</dbReference>
<feature type="transmembrane region" description="Helical" evidence="9">
    <location>
        <begin position="417"/>
        <end position="441"/>
    </location>
</feature>
<keyword evidence="5 9" id="KW-0812">Transmembrane</keyword>